<dbReference type="InterPro" id="IPR002104">
    <property type="entry name" value="Integrase_catalytic"/>
</dbReference>
<dbReference type="AlphaFoldDB" id="A0A5A9GHT3"/>
<keyword evidence="2" id="KW-0229">DNA integration</keyword>
<evidence type="ECO:0000256" key="3">
    <source>
        <dbReference type="ARBA" id="ARBA00023125"/>
    </source>
</evidence>
<dbReference type="InterPro" id="IPR050090">
    <property type="entry name" value="Tyrosine_recombinase_XerCD"/>
</dbReference>
<proteinExistence type="inferred from homology"/>
<dbReference type="PANTHER" id="PTHR30349:SF41">
    <property type="entry name" value="INTEGRASE_RECOMBINASE PROTEIN MJ0367-RELATED"/>
    <property type="match status" value="1"/>
</dbReference>
<dbReference type="RefSeq" id="WP_149233090.1">
    <property type="nucleotide sequence ID" value="NZ_JALJXJ010000009.1"/>
</dbReference>
<protein>
    <submittedName>
        <fullName evidence="6">Site-specific integrase</fullName>
    </submittedName>
</protein>
<organism evidence="6 7">
    <name type="scientific">Azospirillum lipoferum</name>
    <dbReference type="NCBI Taxonomy" id="193"/>
    <lineage>
        <taxon>Bacteria</taxon>
        <taxon>Pseudomonadati</taxon>
        <taxon>Pseudomonadota</taxon>
        <taxon>Alphaproteobacteria</taxon>
        <taxon>Rhodospirillales</taxon>
        <taxon>Azospirillaceae</taxon>
        <taxon>Azospirillum</taxon>
    </lineage>
</organism>
<dbReference type="InterPro" id="IPR013762">
    <property type="entry name" value="Integrase-like_cat_sf"/>
</dbReference>
<evidence type="ECO:0000313" key="7">
    <source>
        <dbReference type="Proteomes" id="UP000324927"/>
    </source>
</evidence>
<evidence type="ECO:0000313" key="6">
    <source>
        <dbReference type="EMBL" id="KAA0593970.1"/>
    </source>
</evidence>
<dbReference type="Pfam" id="PF00589">
    <property type="entry name" value="Phage_integrase"/>
    <property type="match status" value="1"/>
</dbReference>
<dbReference type="PROSITE" id="PS51898">
    <property type="entry name" value="TYR_RECOMBINASE"/>
    <property type="match status" value="1"/>
</dbReference>
<evidence type="ECO:0000256" key="4">
    <source>
        <dbReference type="ARBA" id="ARBA00023172"/>
    </source>
</evidence>
<dbReference type="InterPro" id="IPR011010">
    <property type="entry name" value="DNA_brk_join_enz"/>
</dbReference>
<comment type="caution">
    <text evidence="6">The sequence shown here is derived from an EMBL/GenBank/DDBJ whole genome shotgun (WGS) entry which is preliminary data.</text>
</comment>
<sequence>MKQARVLTEQEQKRLLAVVAQGRHAARNRMAVMLSYLAGLRVGEIAALTWGDVLDRNGIVREQIRLDAEITKGGHARVVFVNDRLRKEIERYCVTRSEAPAPTSPLLRTQKRTAFSANTLCQLMGQLYEQAGLDGATSHSGRRWFITKLAHSGVSPKVIMALAGHKHLTTTQRYIELNDDLMRAAVRVL</sequence>
<dbReference type="GO" id="GO:0003677">
    <property type="term" value="F:DNA binding"/>
    <property type="evidence" value="ECO:0007669"/>
    <property type="project" value="UniProtKB-KW"/>
</dbReference>
<reference evidence="6 7" key="1">
    <citation type="submission" date="2019-08" db="EMBL/GenBank/DDBJ databases">
        <authorList>
            <person name="Grouzdev D."/>
            <person name="Tikhonova E."/>
            <person name="Kravchenko I."/>
        </authorList>
    </citation>
    <scope>NUCLEOTIDE SEQUENCE [LARGE SCALE GENOMIC DNA]</scope>
    <source>
        <strain evidence="6 7">59b</strain>
    </source>
</reference>
<dbReference type="SUPFAM" id="SSF56349">
    <property type="entry name" value="DNA breaking-rejoining enzymes"/>
    <property type="match status" value="1"/>
</dbReference>
<gene>
    <name evidence="6" type="ORF">FZ942_21260</name>
</gene>
<name>A0A5A9GHT3_AZOLI</name>
<keyword evidence="3" id="KW-0238">DNA-binding</keyword>
<dbReference type="CDD" id="cd00397">
    <property type="entry name" value="DNA_BRE_C"/>
    <property type="match status" value="1"/>
</dbReference>
<evidence type="ECO:0000256" key="2">
    <source>
        <dbReference type="ARBA" id="ARBA00022908"/>
    </source>
</evidence>
<dbReference type="Gene3D" id="1.10.443.10">
    <property type="entry name" value="Intergrase catalytic core"/>
    <property type="match status" value="1"/>
</dbReference>
<dbReference type="GO" id="GO:0015074">
    <property type="term" value="P:DNA integration"/>
    <property type="evidence" value="ECO:0007669"/>
    <property type="project" value="UniProtKB-KW"/>
</dbReference>
<keyword evidence="4" id="KW-0233">DNA recombination</keyword>
<keyword evidence="7" id="KW-1185">Reference proteome</keyword>
<dbReference type="PANTHER" id="PTHR30349">
    <property type="entry name" value="PHAGE INTEGRASE-RELATED"/>
    <property type="match status" value="1"/>
</dbReference>
<evidence type="ECO:0000259" key="5">
    <source>
        <dbReference type="PROSITE" id="PS51898"/>
    </source>
</evidence>
<dbReference type="Proteomes" id="UP000324927">
    <property type="component" value="Unassembled WGS sequence"/>
</dbReference>
<accession>A0A5A9GHT3</accession>
<comment type="similarity">
    <text evidence="1">Belongs to the 'phage' integrase family.</text>
</comment>
<feature type="domain" description="Tyr recombinase" evidence="5">
    <location>
        <begin position="2"/>
        <end position="187"/>
    </location>
</feature>
<dbReference type="EMBL" id="VTTN01000009">
    <property type="protein sequence ID" value="KAA0593970.1"/>
    <property type="molecule type" value="Genomic_DNA"/>
</dbReference>
<dbReference type="GO" id="GO:0006310">
    <property type="term" value="P:DNA recombination"/>
    <property type="evidence" value="ECO:0007669"/>
    <property type="project" value="UniProtKB-KW"/>
</dbReference>
<evidence type="ECO:0000256" key="1">
    <source>
        <dbReference type="ARBA" id="ARBA00008857"/>
    </source>
</evidence>
<dbReference type="OrthoDB" id="67979at2"/>